<protein>
    <submittedName>
        <fullName evidence="2">ATP-binding protein</fullName>
    </submittedName>
</protein>
<sequence length="231" mass="26357">MYFFNWSTGKDSALALYQLLQQGIPVTKLLTTLHSSTMRVSMHGISLEMVKKQIEALGLDWMPIYLPKTDSMERYNEIIGAAIDELKKQGYTHAAFGDIFLEDLRLYREKQLEKAGLKAVFPLWKQDTYGLVNRFTELGFKAVVVCVNAKYMDASFVGCELDENFIKRLPQGVDPCGENGEFHTFVYDGPLFKNRVAFTIGEKVLKSYPPTYDSNGNTIDNSFWYCDILSH</sequence>
<gene>
    <name evidence="2" type="ORF">W5A_04873</name>
</gene>
<name>I0WGK3_9FLAO</name>
<comment type="caution">
    <text evidence="2">The sequence shown here is derived from an EMBL/GenBank/DDBJ whole genome shotgun (WGS) entry which is preliminary data.</text>
</comment>
<keyword evidence="2" id="KW-0067">ATP-binding</keyword>
<feature type="domain" description="Diphthamide synthase" evidence="1">
    <location>
        <begin position="6"/>
        <end position="199"/>
    </location>
</feature>
<dbReference type="AlphaFoldDB" id="I0WGK3"/>
<evidence type="ECO:0000259" key="1">
    <source>
        <dbReference type="Pfam" id="PF01902"/>
    </source>
</evidence>
<reference evidence="2 3" key="1">
    <citation type="journal article" date="2012" name="J. Bacteriol.">
        <title>Genome Sequence of the Halotolerant Bacterium Imtechella halotolerans K1T.</title>
        <authorList>
            <person name="Kumar S."/>
            <person name="Vikram S."/>
            <person name="Subramanian S."/>
            <person name="Raghava G.P."/>
            <person name="Pinnaka A.K."/>
        </authorList>
    </citation>
    <scope>NUCLEOTIDE SEQUENCE [LARGE SCALE GENOMIC DNA]</scope>
    <source>
        <strain evidence="2 3">K1</strain>
    </source>
</reference>
<organism evidence="2 3">
    <name type="scientific">Imtechella halotolerans K1</name>
    <dbReference type="NCBI Taxonomy" id="946077"/>
    <lineage>
        <taxon>Bacteria</taxon>
        <taxon>Pseudomonadati</taxon>
        <taxon>Bacteroidota</taxon>
        <taxon>Flavobacteriia</taxon>
        <taxon>Flavobacteriales</taxon>
        <taxon>Flavobacteriaceae</taxon>
        <taxon>Imtechella</taxon>
    </lineage>
</organism>
<dbReference type="EMBL" id="AJJU01000004">
    <property type="protein sequence ID" value="EID75519.1"/>
    <property type="molecule type" value="Genomic_DNA"/>
</dbReference>
<dbReference type="SUPFAM" id="SSF52402">
    <property type="entry name" value="Adenine nucleotide alpha hydrolases-like"/>
    <property type="match status" value="1"/>
</dbReference>
<dbReference type="InterPro" id="IPR014729">
    <property type="entry name" value="Rossmann-like_a/b/a_fold"/>
</dbReference>
<dbReference type="CDD" id="cd01994">
    <property type="entry name" value="AANH_PF0828-like"/>
    <property type="match status" value="1"/>
</dbReference>
<dbReference type="PATRIC" id="fig|946077.3.peg.989"/>
<dbReference type="InterPro" id="IPR002761">
    <property type="entry name" value="Diphthami_syn_dom"/>
</dbReference>
<proteinExistence type="predicted"/>
<evidence type="ECO:0000313" key="2">
    <source>
        <dbReference type="EMBL" id="EID75519.1"/>
    </source>
</evidence>
<dbReference type="STRING" id="946077.W5A_04873"/>
<dbReference type="Proteomes" id="UP000005938">
    <property type="component" value="Unassembled WGS sequence"/>
</dbReference>
<dbReference type="Pfam" id="PF01902">
    <property type="entry name" value="Diphthami_syn_2"/>
    <property type="match status" value="1"/>
</dbReference>
<dbReference type="Gene3D" id="3.40.50.620">
    <property type="entry name" value="HUPs"/>
    <property type="match status" value="1"/>
</dbReference>
<keyword evidence="2" id="KW-0547">Nucleotide-binding</keyword>
<dbReference type="OrthoDB" id="3572539at2"/>
<dbReference type="GO" id="GO:0005524">
    <property type="term" value="F:ATP binding"/>
    <property type="evidence" value="ECO:0007669"/>
    <property type="project" value="UniProtKB-KW"/>
</dbReference>
<accession>I0WGK3</accession>
<dbReference type="RefSeq" id="WP_008238011.1">
    <property type="nucleotide sequence ID" value="NZ_AJJU01000004.1"/>
</dbReference>
<dbReference type="NCBIfam" id="TIGR00290">
    <property type="entry name" value="MJ0570_dom"/>
    <property type="match status" value="1"/>
</dbReference>
<dbReference type="eggNOG" id="COG2102">
    <property type="taxonomic scope" value="Bacteria"/>
</dbReference>
<dbReference type="Gene3D" id="3.90.1490.10">
    <property type="entry name" value="putative n-type atp pyrophosphatase, domain 2"/>
    <property type="match status" value="1"/>
</dbReference>
<evidence type="ECO:0000313" key="3">
    <source>
        <dbReference type="Proteomes" id="UP000005938"/>
    </source>
</evidence>
<keyword evidence="3" id="KW-1185">Reference proteome</keyword>